<evidence type="ECO:0000313" key="2">
    <source>
        <dbReference type="EMBL" id="MCP3733183.1"/>
    </source>
</evidence>
<keyword evidence="3" id="KW-1185">Reference proteome</keyword>
<dbReference type="Pfam" id="PF01381">
    <property type="entry name" value="HTH_3"/>
    <property type="match status" value="1"/>
</dbReference>
<organism evidence="2 3">
    <name type="scientific">Sphingomonas tagetis</name>
    <dbReference type="NCBI Taxonomy" id="2949092"/>
    <lineage>
        <taxon>Bacteria</taxon>
        <taxon>Pseudomonadati</taxon>
        <taxon>Pseudomonadota</taxon>
        <taxon>Alphaproteobacteria</taxon>
        <taxon>Sphingomonadales</taxon>
        <taxon>Sphingomonadaceae</taxon>
        <taxon>Sphingomonas</taxon>
    </lineage>
</organism>
<dbReference type="SUPFAM" id="SSF47413">
    <property type="entry name" value="lambda repressor-like DNA-binding domains"/>
    <property type="match status" value="1"/>
</dbReference>
<name>A0A9X2KRW0_9SPHN</name>
<evidence type="ECO:0000313" key="3">
    <source>
        <dbReference type="Proteomes" id="UP001139451"/>
    </source>
</evidence>
<comment type="caution">
    <text evidence="2">The sequence shown here is derived from an EMBL/GenBank/DDBJ whole genome shotgun (WGS) entry which is preliminary data.</text>
</comment>
<dbReference type="PROSITE" id="PS50943">
    <property type="entry name" value="HTH_CROC1"/>
    <property type="match status" value="1"/>
</dbReference>
<dbReference type="EMBL" id="JAMLDX010000035">
    <property type="protein sequence ID" value="MCP3733183.1"/>
    <property type="molecule type" value="Genomic_DNA"/>
</dbReference>
<dbReference type="SMART" id="SM00530">
    <property type="entry name" value="HTH_XRE"/>
    <property type="match status" value="1"/>
</dbReference>
<proteinExistence type="predicted"/>
<dbReference type="RefSeq" id="WP_254297355.1">
    <property type="nucleotide sequence ID" value="NZ_JAMLDX010000035.1"/>
</dbReference>
<feature type="domain" description="HTH cro/C1-type" evidence="1">
    <location>
        <begin position="15"/>
        <end position="71"/>
    </location>
</feature>
<dbReference type="Gene3D" id="1.10.260.40">
    <property type="entry name" value="lambda repressor-like DNA-binding domains"/>
    <property type="match status" value="1"/>
</dbReference>
<evidence type="ECO:0000259" key="1">
    <source>
        <dbReference type="PROSITE" id="PS50943"/>
    </source>
</evidence>
<accession>A0A9X2KRW0</accession>
<gene>
    <name evidence="2" type="ORF">M9978_22520</name>
</gene>
<dbReference type="CDD" id="cd00093">
    <property type="entry name" value="HTH_XRE"/>
    <property type="match status" value="1"/>
</dbReference>
<reference evidence="2" key="1">
    <citation type="submission" date="2022-05" db="EMBL/GenBank/DDBJ databases">
        <title>Sphingomonas sp. strain MG17 Genome sequencing and assembly.</title>
        <authorList>
            <person name="Kim I."/>
        </authorList>
    </citation>
    <scope>NUCLEOTIDE SEQUENCE</scope>
    <source>
        <strain evidence="2">MG17</strain>
    </source>
</reference>
<sequence length="83" mass="9133">MKHLVRTAKQMGEAIARERRARGLTQAQLADKAGLRQEAISKIEGGNPGTRFDRISKILAALDLEFTLGPRTKGSPQDIESIF</sequence>
<dbReference type="Proteomes" id="UP001139451">
    <property type="component" value="Unassembled WGS sequence"/>
</dbReference>
<dbReference type="AlphaFoldDB" id="A0A9X2KRW0"/>
<protein>
    <submittedName>
        <fullName evidence="2">Helix-turn-helix domain-containing protein</fullName>
    </submittedName>
</protein>
<dbReference type="InterPro" id="IPR010982">
    <property type="entry name" value="Lambda_DNA-bd_dom_sf"/>
</dbReference>
<dbReference type="InterPro" id="IPR001387">
    <property type="entry name" value="Cro/C1-type_HTH"/>
</dbReference>
<dbReference type="GO" id="GO:0003677">
    <property type="term" value="F:DNA binding"/>
    <property type="evidence" value="ECO:0007669"/>
    <property type="project" value="InterPro"/>
</dbReference>